<evidence type="ECO:0000313" key="1">
    <source>
        <dbReference type="EMBL" id="AMK12736.1"/>
    </source>
</evidence>
<keyword evidence="3" id="KW-1185">Reference proteome</keyword>
<dbReference type="OrthoDB" id="5413830at2"/>
<dbReference type="SUPFAM" id="SSF142338">
    <property type="entry name" value="CofD-like"/>
    <property type="match status" value="1"/>
</dbReference>
<dbReference type="Pfam" id="PF01933">
    <property type="entry name" value="CofD"/>
    <property type="match status" value="1"/>
</dbReference>
<name>A0A126QSL4_9BACT</name>
<dbReference type="InterPro" id="IPR002882">
    <property type="entry name" value="CofD"/>
</dbReference>
<dbReference type="InterPro" id="IPR027591">
    <property type="entry name" value="CofD-rel_GAK"/>
</dbReference>
<dbReference type="CDD" id="cd07187">
    <property type="entry name" value="YvcK_like"/>
    <property type="match status" value="1"/>
</dbReference>
<evidence type="ECO:0000313" key="4">
    <source>
        <dbReference type="Proteomes" id="UP000295506"/>
    </source>
</evidence>
<dbReference type="KEGG" id="dej:AWY79_17305"/>
<dbReference type="RefSeq" id="WP_066806619.1">
    <property type="nucleotide sequence ID" value="NZ_CP014206.1"/>
</dbReference>
<reference evidence="1 3" key="1">
    <citation type="journal article" date="2016" name="Front. Microbiol.">
        <title>Genome Sequence of the Piezophilic, Mesophilic Sulfate-Reducing Bacterium Desulfovibrio indicus J2T.</title>
        <authorList>
            <person name="Cao J."/>
            <person name="Maignien L."/>
            <person name="Shao Z."/>
            <person name="Alain K."/>
            <person name="Jebbar M."/>
        </authorList>
    </citation>
    <scope>NUCLEOTIDE SEQUENCE [LARGE SCALE GENOMIC DNA]</scope>
    <source>
        <strain evidence="1 3">J2</strain>
    </source>
</reference>
<evidence type="ECO:0000313" key="2">
    <source>
        <dbReference type="EMBL" id="TDT86782.1"/>
    </source>
</evidence>
<dbReference type="Gene3D" id="3.40.50.10680">
    <property type="entry name" value="CofD-like domains"/>
    <property type="match status" value="1"/>
</dbReference>
<reference evidence="2 4" key="2">
    <citation type="submission" date="2019-03" db="EMBL/GenBank/DDBJ databases">
        <title>Genomic Encyclopedia of Type Strains, Phase IV (KMG-IV): sequencing the most valuable type-strain genomes for metagenomic binning, comparative biology and taxonomic classification.</title>
        <authorList>
            <person name="Goeker M."/>
        </authorList>
    </citation>
    <scope>NUCLEOTIDE SEQUENCE [LARGE SCALE GENOMIC DNA]</scope>
    <source>
        <strain evidence="2 4">DSM 101483</strain>
    </source>
</reference>
<dbReference type="AlphaFoldDB" id="A0A126QSL4"/>
<dbReference type="NCBIfam" id="TIGR04357">
    <property type="entry name" value="CofD_rel_GAK"/>
    <property type="match status" value="1"/>
</dbReference>
<accession>A0A126QSL4</accession>
<protein>
    <submittedName>
        <fullName evidence="2">CofD-related protein of GAK system</fullName>
    </submittedName>
</protein>
<proteinExistence type="predicted"/>
<dbReference type="PANTHER" id="PTHR31240:SF0">
    <property type="entry name" value="MATERNAL EFFECT EMBRYO ARREST 18"/>
    <property type="match status" value="1"/>
</dbReference>
<organism evidence="2 4">
    <name type="scientific">Pseudodesulfovibrio indicus</name>
    <dbReference type="NCBI Taxonomy" id="1716143"/>
    <lineage>
        <taxon>Bacteria</taxon>
        <taxon>Pseudomonadati</taxon>
        <taxon>Thermodesulfobacteriota</taxon>
        <taxon>Desulfovibrionia</taxon>
        <taxon>Desulfovibrionales</taxon>
        <taxon>Desulfovibrionaceae</taxon>
    </lineage>
</organism>
<dbReference type="InterPro" id="IPR038136">
    <property type="entry name" value="CofD-like_dom_sf"/>
</dbReference>
<dbReference type="EMBL" id="SOBK01000011">
    <property type="protein sequence ID" value="TDT86782.1"/>
    <property type="molecule type" value="Genomic_DNA"/>
</dbReference>
<sequence length="394" mass="42800">MRIRVTRDVTIPDPRKLERFRRAPELGPSVLFFSGGTALRDTSRALIRFTHNSIHLITPFDSGGSSAVIRRAFGMPAVGDIRNRLMALADQSVQGNPEIYNLFTHRLPKDGEPERLRAELDAMAGGNHPLVRCIPDPMRKIIRNHFYEFLDRMPGDFNLAGASIGNLVLTAGYLSNRRQLDPVIFLFSKLVQVCGVVRPTINKDLHLAVRLADGRTVVGQHLITGKEAGPLDSSIEDLWLTDSLDSDKPAAASIRNKVKGWIGKADLICYPPGSFYSSVMANLLMNGVGAAVAANACPKVFVPSTGLDPEAPGLSVAERAERLCAQLRRTGAPSDSDVLGYVLVDAKHGQYEGGIGRKRLAKNGFTVIDAPLVNETGGPDIDGLRLSEFLLSLC</sequence>
<dbReference type="Proteomes" id="UP000055611">
    <property type="component" value="Chromosome"/>
</dbReference>
<dbReference type="GO" id="GO:0043743">
    <property type="term" value="F:LPPG:FO 2-phospho-L-lactate transferase activity"/>
    <property type="evidence" value="ECO:0007669"/>
    <property type="project" value="InterPro"/>
</dbReference>
<evidence type="ECO:0000313" key="3">
    <source>
        <dbReference type="Proteomes" id="UP000055611"/>
    </source>
</evidence>
<dbReference type="Proteomes" id="UP000295506">
    <property type="component" value="Unassembled WGS sequence"/>
</dbReference>
<dbReference type="EMBL" id="CP014206">
    <property type="protein sequence ID" value="AMK12736.1"/>
    <property type="molecule type" value="Genomic_DNA"/>
</dbReference>
<gene>
    <name evidence="1" type="ORF">AWY79_17305</name>
    <name evidence="2" type="ORF">EDC59_111100</name>
</gene>
<dbReference type="PANTHER" id="PTHR31240">
    <property type="entry name" value="MATERNAL EFFECT EMBRYO ARREST 18"/>
    <property type="match status" value="1"/>
</dbReference>